<accession>A0A1F8H8R0</accession>
<dbReference type="SUPFAM" id="SSF52540">
    <property type="entry name" value="P-loop containing nucleoside triphosphate hydrolases"/>
    <property type="match status" value="1"/>
</dbReference>
<dbReference type="EMBL" id="MGKW01000035">
    <property type="protein sequence ID" value="OGN33269.1"/>
    <property type="molecule type" value="Genomic_DNA"/>
</dbReference>
<comment type="caution">
    <text evidence="1">The sequence shown here is derived from an EMBL/GenBank/DDBJ whole genome shotgun (WGS) entry which is preliminary data.</text>
</comment>
<dbReference type="Proteomes" id="UP000178155">
    <property type="component" value="Unassembled WGS sequence"/>
</dbReference>
<reference evidence="1 2" key="1">
    <citation type="journal article" date="2016" name="Nat. Commun.">
        <title>Thousands of microbial genomes shed light on interconnected biogeochemical processes in an aquifer system.</title>
        <authorList>
            <person name="Anantharaman K."/>
            <person name="Brown C.T."/>
            <person name="Hug L.A."/>
            <person name="Sharon I."/>
            <person name="Castelle C.J."/>
            <person name="Probst A.J."/>
            <person name="Thomas B.C."/>
            <person name="Singh A."/>
            <person name="Wilkins M.J."/>
            <person name="Karaoz U."/>
            <person name="Brodie E.L."/>
            <person name="Williams K.H."/>
            <person name="Hubbard S.S."/>
            <person name="Banfield J.F."/>
        </authorList>
    </citation>
    <scope>NUCLEOTIDE SEQUENCE [LARGE SCALE GENOMIC DNA]</scope>
</reference>
<evidence type="ECO:0000313" key="1">
    <source>
        <dbReference type="EMBL" id="OGN33269.1"/>
    </source>
</evidence>
<organism evidence="1 2">
    <name type="scientific">Candidatus Yanofskybacteria bacterium RIFCSPLOWO2_02_FULL_47_9b</name>
    <dbReference type="NCBI Taxonomy" id="1802708"/>
    <lineage>
        <taxon>Bacteria</taxon>
        <taxon>Candidatus Yanofskyibacteriota</taxon>
    </lineage>
</organism>
<protein>
    <submittedName>
        <fullName evidence="1">Uncharacterized protein</fullName>
    </submittedName>
</protein>
<dbReference type="Gene3D" id="3.40.50.300">
    <property type="entry name" value="P-loop containing nucleotide triphosphate hydrolases"/>
    <property type="match status" value="1"/>
</dbReference>
<dbReference type="InterPro" id="IPR027417">
    <property type="entry name" value="P-loop_NTPase"/>
</dbReference>
<name>A0A1F8H8R0_9BACT</name>
<sequence length="182" mass="20383">MQITTFKYSILGIDEAHELALLMSRGSSDAHSLNVTCVDITTEAQNALLKILEAPAAGMLLTLHHPNPSALLPTLRSRAGAGHFEIYKLEAYAREHSDVKAFLKAEGPARLKLIAPLVVKMDEPEEKLAQREEASAFLLELEQEAYKIKDWPLLEEIERGLRHVAERELPVRVIMEHIALMN</sequence>
<proteinExistence type="predicted"/>
<dbReference type="Pfam" id="PF13177">
    <property type="entry name" value="DNA_pol3_delta2"/>
    <property type="match status" value="1"/>
</dbReference>
<dbReference type="AlphaFoldDB" id="A0A1F8H8R0"/>
<gene>
    <name evidence="1" type="ORF">A3I39_03205</name>
</gene>
<evidence type="ECO:0000313" key="2">
    <source>
        <dbReference type="Proteomes" id="UP000178155"/>
    </source>
</evidence>